<dbReference type="SUPFAM" id="SSF52540">
    <property type="entry name" value="P-loop containing nucleoside triphosphate hydrolases"/>
    <property type="match status" value="1"/>
</dbReference>
<organism evidence="7 8">
    <name type="scientific">Pigmentiphaga soli</name>
    <dbReference type="NCBI Taxonomy" id="1007095"/>
    <lineage>
        <taxon>Bacteria</taxon>
        <taxon>Pseudomonadati</taxon>
        <taxon>Pseudomonadota</taxon>
        <taxon>Betaproteobacteria</taxon>
        <taxon>Burkholderiales</taxon>
        <taxon>Alcaligenaceae</taxon>
        <taxon>Pigmentiphaga</taxon>
    </lineage>
</organism>
<feature type="domain" description="ABC transporter" evidence="6">
    <location>
        <begin position="11"/>
        <end position="243"/>
    </location>
</feature>
<evidence type="ECO:0000256" key="4">
    <source>
        <dbReference type="ARBA" id="ARBA00022741"/>
    </source>
</evidence>
<comment type="similarity">
    <text evidence="1">Belongs to the ABC transporter superfamily.</text>
</comment>
<dbReference type="PROSITE" id="PS50893">
    <property type="entry name" value="ABC_TRANSPORTER_2"/>
    <property type="match status" value="1"/>
</dbReference>
<sequence>MSEEPDRRVVLRARGLAAGYPGACAAVFEGIDLDLRAGEIVAVLGASGVGKSSLLRVLAGLQPFARGTIEMDGAPLAGVHPRVAVAFQDASLLPWLTLERNVAYGLNFSRQPASGPDERRRRVDRAIAEVGLDHARHLRPAQLSGGMAQRAALARCLARQPSVLLLDEPFGALDEVTRAGMQQLLIKVVADFRAATLLITHDIDEALAVADRVLLLGGSPGRLAAQWPVTLPQPRENCLHELGALRVEVLTRLRDALRQAQAPAAGPVSLPV</sequence>
<dbReference type="Pfam" id="PF00005">
    <property type="entry name" value="ABC_tran"/>
    <property type="match status" value="1"/>
</dbReference>
<evidence type="ECO:0000256" key="5">
    <source>
        <dbReference type="ARBA" id="ARBA00022840"/>
    </source>
</evidence>
<proteinExistence type="inferred from homology"/>
<keyword evidence="3" id="KW-1003">Cell membrane</keyword>
<dbReference type="Proteomes" id="UP001501671">
    <property type="component" value="Unassembled WGS sequence"/>
</dbReference>
<dbReference type="InterPro" id="IPR027417">
    <property type="entry name" value="P-loop_NTPase"/>
</dbReference>
<dbReference type="GO" id="GO:0005524">
    <property type="term" value="F:ATP binding"/>
    <property type="evidence" value="ECO:0007669"/>
    <property type="project" value="UniProtKB-KW"/>
</dbReference>
<name>A0ABP8HM30_9BURK</name>
<dbReference type="RefSeq" id="WP_345251844.1">
    <property type="nucleotide sequence ID" value="NZ_BAABFO010000028.1"/>
</dbReference>
<dbReference type="CDD" id="cd03293">
    <property type="entry name" value="ABC_NrtD_SsuB_transporters"/>
    <property type="match status" value="1"/>
</dbReference>
<keyword evidence="4" id="KW-0547">Nucleotide-binding</keyword>
<accession>A0ABP8HM30</accession>
<comment type="caution">
    <text evidence="7">The sequence shown here is derived from an EMBL/GenBank/DDBJ whole genome shotgun (WGS) entry which is preliminary data.</text>
</comment>
<dbReference type="SMART" id="SM00382">
    <property type="entry name" value="AAA"/>
    <property type="match status" value="1"/>
</dbReference>
<evidence type="ECO:0000256" key="2">
    <source>
        <dbReference type="ARBA" id="ARBA00022448"/>
    </source>
</evidence>
<dbReference type="EMBL" id="BAABFO010000028">
    <property type="protein sequence ID" value="GAA4341246.1"/>
    <property type="molecule type" value="Genomic_DNA"/>
</dbReference>
<gene>
    <name evidence="7" type="ORF">GCM10023144_41720</name>
</gene>
<dbReference type="InterPro" id="IPR003439">
    <property type="entry name" value="ABC_transporter-like_ATP-bd"/>
</dbReference>
<dbReference type="PROSITE" id="PS00211">
    <property type="entry name" value="ABC_TRANSPORTER_1"/>
    <property type="match status" value="1"/>
</dbReference>
<dbReference type="Gene3D" id="3.40.50.300">
    <property type="entry name" value="P-loop containing nucleotide triphosphate hydrolases"/>
    <property type="match status" value="1"/>
</dbReference>
<evidence type="ECO:0000259" key="6">
    <source>
        <dbReference type="PROSITE" id="PS50893"/>
    </source>
</evidence>
<reference evidence="8" key="1">
    <citation type="journal article" date="2019" name="Int. J. Syst. Evol. Microbiol.">
        <title>The Global Catalogue of Microorganisms (GCM) 10K type strain sequencing project: providing services to taxonomists for standard genome sequencing and annotation.</title>
        <authorList>
            <consortium name="The Broad Institute Genomics Platform"/>
            <consortium name="The Broad Institute Genome Sequencing Center for Infectious Disease"/>
            <person name="Wu L."/>
            <person name="Ma J."/>
        </authorList>
    </citation>
    <scope>NUCLEOTIDE SEQUENCE [LARGE SCALE GENOMIC DNA]</scope>
    <source>
        <strain evidence="8">JCM 17666</strain>
    </source>
</reference>
<evidence type="ECO:0000256" key="1">
    <source>
        <dbReference type="ARBA" id="ARBA00005417"/>
    </source>
</evidence>
<evidence type="ECO:0000256" key="3">
    <source>
        <dbReference type="ARBA" id="ARBA00022475"/>
    </source>
</evidence>
<keyword evidence="5 7" id="KW-0067">ATP-binding</keyword>
<dbReference type="InterPro" id="IPR003593">
    <property type="entry name" value="AAA+_ATPase"/>
</dbReference>
<dbReference type="InterPro" id="IPR017871">
    <property type="entry name" value="ABC_transporter-like_CS"/>
</dbReference>
<dbReference type="InterPro" id="IPR050166">
    <property type="entry name" value="ABC_transporter_ATP-bind"/>
</dbReference>
<keyword evidence="8" id="KW-1185">Reference proteome</keyword>
<dbReference type="PANTHER" id="PTHR42788">
    <property type="entry name" value="TAURINE IMPORT ATP-BINDING PROTEIN-RELATED"/>
    <property type="match status" value="1"/>
</dbReference>
<keyword evidence="2" id="KW-0813">Transport</keyword>
<keyword evidence="3" id="KW-0472">Membrane</keyword>
<protein>
    <submittedName>
        <fullName evidence="7">ABC transporter ATP-binding protein</fullName>
    </submittedName>
</protein>
<evidence type="ECO:0000313" key="7">
    <source>
        <dbReference type="EMBL" id="GAA4341246.1"/>
    </source>
</evidence>
<dbReference type="PANTHER" id="PTHR42788:SF19">
    <property type="entry name" value="ALIPHATIC SULFONATES IMPORT ATP-BINDING PROTEIN SSUB 2"/>
    <property type="match status" value="1"/>
</dbReference>
<evidence type="ECO:0000313" key="8">
    <source>
        <dbReference type="Proteomes" id="UP001501671"/>
    </source>
</evidence>